<organism evidence="21">
    <name type="scientific">Evadne anonyx</name>
    <dbReference type="NCBI Taxonomy" id="141404"/>
    <lineage>
        <taxon>Eukaryota</taxon>
        <taxon>Metazoa</taxon>
        <taxon>Ecdysozoa</taxon>
        <taxon>Arthropoda</taxon>
        <taxon>Crustacea</taxon>
        <taxon>Branchiopoda</taxon>
        <taxon>Diplostraca</taxon>
        <taxon>Cladocera</taxon>
        <taxon>Onychopoda</taxon>
        <taxon>Podonidae</taxon>
        <taxon>Evadne</taxon>
    </lineage>
</organism>
<keyword evidence="7 18" id="KW-0808">Transferase</keyword>
<evidence type="ECO:0000256" key="12">
    <source>
        <dbReference type="ARBA" id="ARBA00023098"/>
    </source>
</evidence>
<comment type="cofactor">
    <cofactor evidence="1">
        <name>Mn(2+)</name>
        <dbReference type="ChEBI" id="CHEBI:29035"/>
    </cofactor>
</comment>
<dbReference type="PANTHER" id="PTHR15362:SF4">
    <property type="entry name" value="CDP-DIACYLGLYCEROL--INOSITOL 3-PHOSPHATIDYLTRANSFERASE"/>
    <property type="match status" value="1"/>
</dbReference>
<dbReference type="GO" id="GO:0005794">
    <property type="term" value="C:Golgi apparatus"/>
    <property type="evidence" value="ECO:0007669"/>
    <property type="project" value="TreeGrafter"/>
</dbReference>
<keyword evidence="13 18" id="KW-0472">Membrane</keyword>
<keyword evidence="10" id="KW-0460">Magnesium</keyword>
<keyword evidence="6 18" id="KW-0444">Lipid biosynthesis</keyword>
<evidence type="ECO:0000256" key="10">
    <source>
        <dbReference type="ARBA" id="ARBA00022842"/>
    </source>
</evidence>
<dbReference type="EMBL" id="OC986093">
    <property type="protein sequence ID" value="CAG4642748.1"/>
    <property type="molecule type" value="Genomic_DNA"/>
</dbReference>
<feature type="transmembrane region" description="Helical" evidence="20">
    <location>
        <begin position="77"/>
        <end position="96"/>
    </location>
</feature>
<comment type="catalytic activity">
    <reaction evidence="18">
        <text>a CDP-1,2-diacyl-sn-glycerol + myo-inositol = a 1,2-diacyl-sn-glycero-3-phospho-(1D-myo-inositol) + CMP + H(+)</text>
        <dbReference type="Rhea" id="RHEA:11580"/>
        <dbReference type="ChEBI" id="CHEBI:15378"/>
        <dbReference type="ChEBI" id="CHEBI:17268"/>
        <dbReference type="ChEBI" id="CHEBI:57880"/>
        <dbReference type="ChEBI" id="CHEBI:58332"/>
        <dbReference type="ChEBI" id="CHEBI:60377"/>
        <dbReference type="EC" id="2.7.8.11"/>
    </reaction>
</comment>
<dbReference type="InterPro" id="IPR014387">
    <property type="entry name" value="CDP_diag_ino_3_P_euk"/>
</dbReference>
<feature type="transmembrane region" description="Helical" evidence="20">
    <location>
        <begin position="177"/>
        <end position="199"/>
    </location>
</feature>
<dbReference type="PANTHER" id="PTHR15362">
    <property type="entry name" value="PHOSPHATIDYLINOSITOL SYNTHASE"/>
    <property type="match status" value="1"/>
</dbReference>
<gene>
    <name evidence="21" type="primary">EOG090X0BWK</name>
</gene>
<dbReference type="GO" id="GO:0016020">
    <property type="term" value="C:membrane"/>
    <property type="evidence" value="ECO:0007669"/>
    <property type="project" value="UniProtKB-SubCell"/>
</dbReference>
<comment type="cofactor">
    <cofactor evidence="2">
        <name>Mg(2+)</name>
        <dbReference type="ChEBI" id="CHEBI:18420"/>
    </cofactor>
</comment>
<sequence>MSADPDNNVFLFVPNLIGYGRVILGIGSLFFMPFNHVIAATLYILSGFLDAFDGMAARALNQSSKFGAMLDMLTDRCATMCLLATLCAFYPSYLFFFQIVMLVDISCHWIHLHTSNITGKVSHKNFTEDENALLRFYYTNKPFLFTMCAGNELFYSMLYLLHFTYGYTILGVSLIKLLAFVLFPVAVLKVVLAIMQGGLAWKKLGYLDIAEREQSAQKTQ</sequence>
<protein>
    <recommendedName>
        <fullName evidence="17 18">CDP-diacylglycerol--inositol 3-phosphatidyltransferase</fullName>
        <ecNumber evidence="5 18">2.7.8.11</ecNumber>
    </recommendedName>
</protein>
<evidence type="ECO:0000256" key="13">
    <source>
        <dbReference type="ARBA" id="ARBA00023136"/>
    </source>
</evidence>
<evidence type="ECO:0000256" key="1">
    <source>
        <dbReference type="ARBA" id="ARBA00001936"/>
    </source>
</evidence>
<dbReference type="FunFam" id="1.20.120.1760:FF:000003">
    <property type="entry name" value="CDP-diacylglycerol--inositol 3-phosphatidyltransferase"/>
    <property type="match status" value="1"/>
</dbReference>
<reference evidence="21" key="1">
    <citation type="submission" date="2021-04" db="EMBL/GenBank/DDBJ databases">
        <authorList>
            <person name="Cornetti L."/>
        </authorList>
    </citation>
    <scope>NUCLEOTIDE SEQUENCE</scope>
</reference>
<dbReference type="GO" id="GO:0046872">
    <property type="term" value="F:metal ion binding"/>
    <property type="evidence" value="ECO:0007669"/>
    <property type="project" value="UniProtKB-KW"/>
</dbReference>
<keyword evidence="8 20" id="KW-0812">Transmembrane</keyword>
<evidence type="ECO:0000256" key="5">
    <source>
        <dbReference type="ARBA" id="ARBA00013212"/>
    </source>
</evidence>
<keyword evidence="15" id="KW-0464">Manganese</keyword>
<keyword evidence="14 18" id="KW-0594">Phospholipid biosynthesis</keyword>
<evidence type="ECO:0000256" key="18">
    <source>
        <dbReference type="PIRNR" id="PIRNR000848"/>
    </source>
</evidence>
<keyword evidence="16 18" id="KW-1208">Phospholipid metabolism</keyword>
<keyword evidence="12 18" id="KW-0443">Lipid metabolism</keyword>
<evidence type="ECO:0000313" key="21">
    <source>
        <dbReference type="EMBL" id="CAG4642748.1"/>
    </source>
</evidence>
<keyword evidence="11 20" id="KW-1133">Transmembrane helix</keyword>
<evidence type="ECO:0000256" key="9">
    <source>
        <dbReference type="ARBA" id="ARBA00022723"/>
    </source>
</evidence>
<dbReference type="InterPro" id="IPR048254">
    <property type="entry name" value="CDP_ALCOHOL_P_TRANSF_CS"/>
</dbReference>
<evidence type="ECO:0000256" key="11">
    <source>
        <dbReference type="ARBA" id="ARBA00022989"/>
    </source>
</evidence>
<evidence type="ECO:0000256" key="6">
    <source>
        <dbReference type="ARBA" id="ARBA00022516"/>
    </source>
</evidence>
<proteinExistence type="inferred from homology"/>
<evidence type="ECO:0000256" key="2">
    <source>
        <dbReference type="ARBA" id="ARBA00001946"/>
    </source>
</evidence>
<name>A0A9N6ZF70_9CRUS</name>
<feature type="transmembrane region" description="Helical" evidence="20">
    <location>
        <begin position="9"/>
        <end position="31"/>
    </location>
</feature>
<feature type="transmembrane region" description="Helical" evidence="20">
    <location>
        <begin position="37"/>
        <end position="56"/>
    </location>
</feature>
<evidence type="ECO:0000256" key="7">
    <source>
        <dbReference type="ARBA" id="ARBA00022679"/>
    </source>
</evidence>
<dbReference type="EC" id="2.7.8.11" evidence="5 18"/>
<accession>A0A9N6ZF70</accession>
<evidence type="ECO:0000256" key="15">
    <source>
        <dbReference type="ARBA" id="ARBA00023211"/>
    </source>
</evidence>
<evidence type="ECO:0000256" key="19">
    <source>
        <dbReference type="RuleBase" id="RU003750"/>
    </source>
</evidence>
<comment type="subcellular location">
    <subcellularLocation>
        <location evidence="3">Membrane</location>
        <topology evidence="3">Multi-pass membrane protein</topology>
    </subcellularLocation>
</comment>
<evidence type="ECO:0000256" key="8">
    <source>
        <dbReference type="ARBA" id="ARBA00022692"/>
    </source>
</evidence>
<evidence type="ECO:0000256" key="16">
    <source>
        <dbReference type="ARBA" id="ARBA00023264"/>
    </source>
</evidence>
<evidence type="ECO:0000256" key="3">
    <source>
        <dbReference type="ARBA" id="ARBA00004141"/>
    </source>
</evidence>
<dbReference type="InterPro" id="IPR000462">
    <property type="entry name" value="CDP-OH_P_trans"/>
</dbReference>
<dbReference type="AlphaFoldDB" id="A0A9N6ZF70"/>
<dbReference type="PROSITE" id="PS00379">
    <property type="entry name" value="CDP_ALCOHOL_P_TRANSF"/>
    <property type="match status" value="1"/>
</dbReference>
<comment type="similarity">
    <text evidence="4 18 19">Belongs to the CDP-alcohol phosphatidyltransferase class-I family.</text>
</comment>
<dbReference type="Pfam" id="PF01066">
    <property type="entry name" value="CDP-OH_P_transf"/>
    <property type="match status" value="1"/>
</dbReference>
<keyword evidence="9" id="KW-0479">Metal-binding</keyword>
<evidence type="ECO:0000256" key="14">
    <source>
        <dbReference type="ARBA" id="ARBA00023209"/>
    </source>
</evidence>
<evidence type="ECO:0000256" key="17">
    <source>
        <dbReference type="ARBA" id="ARBA00070582"/>
    </source>
</evidence>
<feature type="transmembrane region" description="Helical" evidence="20">
    <location>
        <begin position="143"/>
        <end position="165"/>
    </location>
</feature>
<dbReference type="GO" id="GO:0003881">
    <property type="term" value="F:CDP-diacylglycerol-inositol 3-phosphatidyltransferase activity"/>
    <property type="evidence" value="ECO:0007669"/>
    <property type="project" value="UniProtKB-UniRule"/>
</dbReference>
<dbReference type="PIRSF" id="PIRSF000848">
    <property type="entry name" value="CDP_diag_ino_3_P"/>
    <property type="match status" value="1"/>
</dbReference>
<dbReference type="Gene3D" id="1.20.120.1760">
    <property type="match status" value="1"/>
</dbReference>
<dbReference type="GO" id="GO:0006661">
    <property type="term" value="P:phosphatidylinositol biosynthetic process"/>
    <property type="evidence" value="ECO:0007669"/>
    <property type="project" value="TreeGrafter"/>
</dbReference>
<evidence type="ECO:0000256" key="20">
    <source>
        <dbReference type="SAM" id="Phobius"/>
    </source>
</evidence>
<dbReference type="InterPro" id="IPR043130">
    <property type="entry name" value="CDP-OH_PTrfase_TM_dom"/>
</dbReference>
<evidence type="ECO:0000256" key="4">
    <source>
        <dbReference type="ARBA" id="ARBA00010441"/>
    </source>
</evidence>